<evidence type="ECO:0000259" key="8">
    <source>
        <dbReference type="Pfam" id="PF17189"/>
    </source>
</evidence>
<comment type="catalytic activity">
    <reaction evidence="1">
        <text>a beta-D-glucosyl-(1&lt;-&gt;1')-N-acylsphing-4-enine + H2O = an N-acylsphing-4-enine + D-glucose</text>
        <dbReference type="Rhea" id="RHEA:13269"/>
        <dbReference type="ChEBI" id="CHEBI:4167"/>
        <dbReference type="ChEBI" id="CHEBI:15377"/>
        <dbReference type="ChEBI" id="CHEBI:22801"/>
        <dbReference type="ChEBI" id="CHEBI:52639"/>
        <dbReference type="EC" id="3.2.1.45"/>
    </reaction>
    <physiologicalReaction direction="left-to-right" evidence="1">
        <dbReference type="Rhea" id="RHEA:13270"/>
    </physiologicalReaction>
</comment>
<feature type="domain" description="Glycosyl hydrolase family 30 TIM-barrel" evidence="7">
    <location>
        <begin position="159"/>
        <end position="508"/>
    </location>
</feature>
<evidence type="ECO:0000256" key="4">
    <source>
        <dbReference type="ARBA" id="ARBA00022729"/>
    </source>
</evidence>
<dbReference type="Pfam" id="PF02055">
    <property type="entry name" value="Glyco_hydro_30"/>
    <property type="match status" value="1"/>
</dbReference>
<accession>A0A6P8KBY8</accession>
<dbReference type="GO" id="GO:0016020">
    <property type="term" value="C:membrane"/>
    <property type="evidence" value="ECO:0007669"/>
    <property type="project" value="GOC"/>
</dbReference>
<keyword evidence="4" id="KW-0732">Signal</keyword>
<dbReference type="Proteomes" id="UP000515162">
    <property type="component" value="Chromosome 3R"/>
</dbReference>
<evidence type="ECO:0000256" key="5">
    <source>
        <dbReference type="ARBA" id="ARBA00022801"/>
    </source>
</evidence>
<gene>
    <name evidence="10" type="primary">LOC117145175</name>
</gene>
<comment type="similarity">
    <text evidence="2 6">Belongs to the glycosyl hydrolase 30 family.</text>
</comment>
<dbReference type="InterPro" id="IPR001139">
    <property type="entry name" value="Glyco_hydro_30"/>
</dbReference>
<organism evidence="9 10">
    <name type="scientific">Drosophila mauritiana</name>
    <name type="common">Fruit fly</name>
    <dbReference type="NCBI Taxonomy" id="7226"/>
    <lineage>
        <taxon>Eukaryota</taxon>
        <taxon>Metazoa</taxon>
        <taxon>Ecdysozoa</taxon>
        <taxon>Arthropoda</taxon>
        <taxon>Hexapoda</taxon>
        <taxon>Insecta</taxon>
        <taxon>Pterygota</taxon>
        <taxon>Neoptera</taxon>
        <taxon>Endopterygota</taxon>
        <taxon>Diptera</taxon>
        <taxon>Brachycera</taxon>
        <taxon>Muscomorpha</taxon>
        <taxon>Ephydroidea</taxon>
        <taxon>Drosophilidae</taxon>
        <taxon>Drosophila</taxon>
        <taxon>Sophophora</taxon>
    </lineage>
</organism>
<dbReference type="SUPFAM" id="SSF51011">
    <property type="entry name" value="Glycosyl hydrolase domain"/>
    <property type="match status" value="1"/>
</dbReference>
<evidence type="ECO:0000256" key="1">
    <source>
        <dbReference type="ARBA" id="ARBA00001013"/>
    </source>
</evidence>
<dbReference type="AlphaFoldDB" id="A0A6P8KBY8"/>
<keyword evidence="6" id="KW-0746">Sphingolipid metabolism</keyword>
<evidence type="ECO:0000256" key="2">
    <source>
        <dbReference type="ARBA" id="ARBA00005382"/>
    </source>
</evidence>
<dbReference type="Pfam" id="PF17189">
    <property type="entry name" value="Glyco_hydro_30C"/>
    <property type="match status" value="1"/>
</dbReference>
<dbReference type="PANTHER" id="PTHR11069:SF23">
    <property type="entry name" value="LYSOSOMAL ACID GLUCOSYLCERAMIDASE"/>
    <property type="match status" value="1"/>
</dbReference>
<sequence length="580" mass="66270">MWTGLRAGRIVLVPGADMKTPLLGFLSAVIAISAGAPDWQLPCDLRETSHGSVCVCNSTYCDYLEPPQLTDISQIVVISSSKDGLRFKKTTGDLSEKKPITIDDKQFTDENFKADAIVVDEERAWLQLANIPQSLFINASIKTYRISVKREQSFQNVSIFGGAFTGTVSYLLKELPEELQDHVYRSYFHPVGIAYNTVRMSIGGSDFDMEPWAYNELPLHDPKLSNFTELDPRDLQKVEQLKRLKTIAKVDILKIMGAAWSAPTWMKSNNRWTGFGQLKSEYYQTWALYHLKFLELMRAKNMPIWAISTGNEPLNGVIGFFFVHFMSMGWTPWQQAIWLNDNLGPTIRNSAESKVLIFGNDDQRYTYPTWFRRMRSSRNNSLNYLDGLAVHWYWDELIAPQLIDQAHTDMPNKLLLNTESCIGDKPWQTHGPELGSWQRGESYMRAYTQDLTHNFNGWLDWNLVLDEQGGPNYIKNFVDAPIIVNATSRAEIYKQPIFYAIGHFSKFLPPESVRIETRIENQSNPFTQLSVVGFQRPDGSVALIIYNGQNLPVDVALDDSQRGAIQLRLPPRSWHTVLYK</sequence>
<dbReference type="RefSeq" id="XP_033166615.1">
    <property type="nucleotide sequence ID" value="XM_033310724.1"/>
</dbReference>
<evidence type="ECO:0000256" key="3">
    <source>
        <dbReference type="ARBA" id="ARBA00012658"/>
    </source>
</evidence>
<dbReference type="FunFam" id="3.20.20.80:FF:000126">
    <property type="entry name" value="Glucosylceramidase"/>
    <property type="match status" value="1"/>
</dbReference>
<evidence type="ECO:0000313" key="9">
    <source>
        <dbReference type="Proteomes" id="UP000515162"/>
    </source>
</evidence>
<evidence type="ECO:0000259" key="7">
    <source>
        <dbReference type="Pfam" id="PF02055"/>
    </source>
</evidence>
<feature type="domain" description="Glycosyl hydrolase family 30 beta sandwich" evidence="8">
    <location>
        <begin position="512"/>
        <end position="577"/>
    </location>
</feature>
<evidence type="ECO:0000256" key="6">
    <source>
        <dbReference type="RuleBase" id="RU361188"/>
    </source>
</evidence>
<dbReference type="Gene3D" id="3.20.20.80">
    <property type="entry name" value="Glycosidases"/>
    <property type="match status" value="1"/>
</dbReference>
<dbReference type="GeneID" id="117145175"/>
<reference evidence="10" key="1">
    <citation type="submission" date="2025-08" db="UniProtKB">
        <authorList>
            <consortium name="RefSeq"/>
        </authorList>
    </citation>
    <scope>IDENTIFICATION</scope>
    <source>
        <strain evidence="10">Mau12</strain>
        <tissue evidence="10">Whole Body</tissue>
    </source>
</reference>
<dbReference type="InterPro" id="IPR033453">
    <property type="entry name" value="Glyco_hydro_30_TIM-barrel"/>
</dbReference>
<keyword evidence="6" id="KW-0326">Glycosidase</keyword>
<protein>
    <recommendedName>
        <fullName evidence="3 6">Glucosylceramidase</fullName>
        <ecNumber evidence="3 6">3.2.1.45</ecNumber>
    </recommendedName>
</protein>
<name>A0A6P8KBY8_DROMA</name>
<dbReference type="PANTHER" id="PTHR11069">
    <property type="entry name" value="GLUCOSYLCERAMIDASE"/>
    <property type="match status" value="1"/>
</dbReference>
<keyword evidence="9" id="KW-1185">Reference proteome</keyword>
<dbReference type="InterPro" id="IPR033452">
    <property type="entry name" value="GH30_C"/>
</dbReference>
<dbReference type="GO" id="GO:0004348">
    <property type="term" value="F:glucosylceramidase activity"/>
    <property type="evidence" value="ECO:0007669"/>
    <property type="project" value="UniProtKB-EC"/>
</dbReference>
<dbReference type="SUPFAM" id="SSF51445">
    <property type="entry name" value="(Trans)glycosidases"/>
    <property type="match status" value="1"/>
</dbReference>
<dbReference type="InterPro" id="IPR017853">
    <property type="entry name" value="GH"/>
</dbReference>
<dbReference type="GO" id="GO:0006680">
    <property type="term" value="P:glucosylceramide catabolic process"/>
    <property type="evidence" value="ECO:0007669"/>
    <property type="project" value="TreeGrafter"/>
</dbReference>
<dbReference type="EC" id="3.2.1.45" evidence="3 6"/>
<keyword evidence="5 6" id="KW-0378">Hydrolase</keyword>
<keyword evidence="6" id="KW-0443">Lipid metabolism</keyword>
<proteinExistence type="inferred from homology"/>
<evidence type="ECO:0000313" key="10">
    <source>
        <dbReference type="RefSeq" id="XP_033166615.1"/>
    </source>
</evidence>